<dbReference type="InterPro" id="IPR036864">
    <property type="entry name" value="Zn2-C6_fun-type_DNA-bd_sf"/>
</dbReference>
<dbReference type="GO" id="GO:0005634">
    <property type="term" value="C:nucleus"/>
    <property type="evidence" value="ECO:0007669"/>
    <property type="project" value="TreeGrafter"/>
</dbReference>
<feature type="compositionally biased region" description="Polar residues" evidence="5">
    <location>
        <begin position="66"/>
        <end position="91"/>
    </location>
</feature>
<dbReference type="SMART" id="SM00066">
    <property type="entry name" value="GAL4"/>
    <property type="match status" value="1"/>
</dbReference>
<evidence type="ECO:0000256" key="5">
    <source>
        <dbReference type="SAM" id="MobiDB-lite"/>
    </source>
</evidence>
<keyword evidence="4" id="KW-0539">Nucleus</keyword>
<dbReference type="GO" id="GO:0008270">
    <property type="term" value="F:zinc ion binding"/>
    <property type="evidence" value="ECO:0007669"/>
    <property type="project" value="InterPro"/>
</dbReference>
<accession>A0A8H6K1P5</accession>
<evidence type="ECO:0000313" key="8">
    <source>
        <dbReference type="Proteomes" id="UP000654918"/>
    </source>
</evidence>
<name>A0A8H6K1P5_9PEZI</name>
<comment type="caution">
    <text evidence="7">The sequence shown here is derived from an EMBL/GenBank/DDBJ whole genome shotgun (WGS) entry which is preliminary data.</text>
</comment>
<dbReference type="Gene3D" id="4.10.240.10">
    <property type="entry name" value="Zn(2)-C6 fungal-type DNA-binding domain"/>
    <property type="match status" value="1"/>
</dbReference>
<protein>
    <submittedName>
        <fullName evidence="7">C6 transcription factor</fullName>
    </submittedName>
</protein>
<keyword evidence="3" id="KW-0804">Transcription</keyword>
<dbReference type="EMBL" id="WIGO01000228">
    <property type="protein sequence ID" value="KAF6822758.1"/>
    <property type="molecule type" value="Genomic_DNA"/>
</dbReference>
<sequence length="701" mass="77086">MGRPPVRPEDRKRSAKACITCRATKKRCDGASPCRPCLNRGNGTLCEYSQQRRTRRPARRPDAQLRQHTPSTLESRSEDPSSPVSQRQAASCSRRVQDPSRRRDSAVVQVPPGPRPVMMYTCSGEKVFVGNASAISFLQFLRGSLSNILGSNGFTISQGSHSMFEAQAPAQASDSFEDDIDADEKRALIQLFLDASSGLLDLFDRSEIDHMLAKFQSPRKHNRHQPAMSSSARDSENQASLYMMIAIGAQCRGQPDDLPKAFRYFSQARKLSFQGFLTDLTLNTARSFVLMAFYMFGACRRNAAFMYLGVATKAASVLGLHMSDQFQSLPGEEQRLRSRIDRSIRLFDVICSSILGRPTSSLPVRESTNAIHLSLAHRAQSVGAACQLSSIMNRIVDKISSDGHLGIPNAEAFLEDIREWSSSLPATLRRGLQRTTTGIPESSDRETTIGNIHVACSYYFAVITTTREFLIQHIMPQVEGKTDHSDFSWSQYASQDNEKVAELSGVCVDAAAFMAEMCSEGLDSGIIMGNMCILKAWLFAAGLILGFSLLDSAAGVNNRSAFRNTLRLLEFLGRLSPQAGQYHRVLTSFSQALDTFKSQSAPGRRSSALYVERLLSFDTIGSAQKRQQTPLSQSAGPSTLFESSQQTTMMQDVVSEDSLPVQSGFDPLDFGGEDLILSLLWEGEGTIFPEPGSLDGSLAIY</sequence>
<keyword evidence="1" id="KW-0479">Metal-binding</keyword>
<feature type="region of interest" description="Disordered" evidence="5">
    <location>
        <begin position="48"/>
        <end position="114"/>
    </location>
</feature>
<dbReference type="Pfam" id="PF00172">
    <property type="entry name" value="Zn_clus"/>
    <property type="match status" value="1"/>
</dbReference>
<dbReference type="InterPro" id="IPR007219">
    <property type="entry name" value="XnlR_reg_dom"/>
</dbReference>
<dbReference type="Proteomes" id="UP000654918">
    <property type="component" value="Unassembled WGS sequence"/>
</dbReference>
<evidence type="ECO:0000259" key="6">
    <source>
        <dbReference type="PROSITE" id="PS50048"/>
    </source>
</evidence>
<evidence type="ECO:0000256" key="4">
    <source>
        <dbReference type="ARBA" id="ARBA00023242"/>
    </source>
</evidence>
<organism evidence="7 8">
    <name type="scientific">Colletotrichum plurivorum</name>
    <dbReference type="NCBI Taxonomy" id="2175906"/>
    <lineage>
        <taxon>Eukaryota</taxon>
        <taxon>Fungi</taxon>
        <taxon>Dikarya</taxon>
        <taxon>Ascomycota</taxon>
        <taxon>Pezizomycotina</taxon>
        <taxon>Sordariomycetes</taxon>
        <taxon>Hypocreomycetidae</taxon>
        <taxon>Glomerellales</taxon>
        <taxon>Glomerellaceae</taxon>
        <taxon>Colletotrichum</taxon>
        <taxon>Colletotrichum orchidearum species complex</taxon>
    </lineage>
</organism>
<reference evidence="7" key="1">
    <citation type="journal article" date="2020" name="Phytopathology">
        <title>Genome Sequence Resources of Colletotrichum truncatum, C. plurivorum, C. musicola, and C. sojae: Four Species Pathogenic to Soybean (Glycine max).</title>
        <authorList>
            <person name="Rogerio F."/>
            <person name="Boufleur T.R."/>
            <person name="Ciampi-Guillardi M."/>
            <person name="Sukno S.A."/>
            <person name="Thon M.R."/>
            <person name="Massola Junior N.S."/>
            <person name="Baroncelli R."/>
        </authorList>
    </citation>
    <scope>NUCLEOTIDE SEQUENCE</scope>
    <source>
        <strain evidence="7">LFN00145</strain>
    </source>
</reference>
<feature type="compositionally biased region" description="Basic and acidic residues" evidence="5">
    <location>
        <begin position="95"/>
        <end position="105"/>
    </location>
</feature>
<dbReference type="PROSITE" id="PS00463">
    <property type="entry name" value="ZN2_CY6_FUNGAL_1"/>
    <property type="match status" value="1"/>
</dbReference>
<dbReference type="GO" id="GO:0000435">
    <property type="term" value="P:positive regulation of transcription from RNA polymerase II promoter by galactose"/>
    <property type="evidence" value="ECO:0007669"/>
    <property type="project" value="TreeGrafter"/>
</dbReference>
<dbReference type="InterPro" id="IPR001138">
    <property type="entry name" value="Zn2Cys6_DnaBD"/>
</dbReference>
<dbReference type="AlphaFoldDB" id="A0A8H6K1P5"/>
<evidence type="ECO:0000256" key="3">
    <source>
        <dbReference type="ARBA" id="ARBA00023163"/>
    </source>
</evidence>
<dbReference type="PROSITE" id="PS50048">
    <property type="entry name" value="ZN2_CY6_FUNGAL_2"/>
    <property type="match status" value="1"/>
</dbReference>
<evidence type="ECO:0000313" key="7">
    <source>
        <dbReference type="EMBL" id="KAF6822758.1"/>
    </source>
</evidence>
<keyword evidence="2" id="KW-0805">Transcription regulation</keyword>
<dbReference type="PANTHER" id="PTHR47424:SF9">
    <property type="entry name" value="TAH-2"/>
    <property type="match status" value="1"/>
</dbReference>
<evidence type="ECO:0000256" key="2">
    <source>
        <dbReference type="ARBA" id="ARBA00023015"/>
    </source>
</evidence>
<dbReference type="GO" id="GO:0000978">
    <property type="term" value="F:RNA polymerase II cis-regulatory region sequence-specific DNA binding"/>
    <property type="evidence" value="ECO:0007669"/>
    <property type="project" value="TreeGrafter"/>
</dbReference>
<dbReference type="Pfam" id="PF04082">
    <property type="entry name" value="Fungal_trans"/>
    <property type="match status" value="1"/>
</dbReference>
<dbReference type="SUPFAM" id="SSF57701">
    <property type="entry name" value="Zn2/Cys6 DNA-binding domain"/>
    <property type="match status" value="1"/>
</dbReference>
<dbReference type="CDD" id="cd00067">
    <property type="entry name" value="GAL4"/>
    <property type="match status" value="1"/>
</dbReference>
<dbReference type="CDD" id="cd12148">
    <property type="entry name" value="fungal_TF_MHR"/>
    <property type="match status" value="1"/>
</dbReference>
<dbReference type="GO" id="GO:0000981">
    <property type="term" value="F:DNA-binding transcription factor activity, RNA polymerase II-specific"/>
    <property type="evidence" value="ECO:0007669"/>
    <property type="project" value="InterPro"/>
</dbReference>
<gene>
    <name evidence="7" type="ORF">CPLU01_11798</name>
</gene>
<feature type="region of interest" description="Disordered" evidence="5">
    <location>
        <begin position="626"/>
        <end position="647"/>
    </location>
</feature>
<keyword evidence="8" id="KW-1185">Reference proteome</keyword>
<dbReference type="InterPro" id="IPR051127">
    <property type="entry name" value="Fungal_SecMet_Regulators"/>
</dbReference>
<proteinExistence type="predicted"/>
<dbReference type="PANTHER" id="PTHR47424">
    <property type="entry name" value="REGULATORY PROTEIN GAL4"/>
    <property type="match status" value="1"/>
</dbReference>
<dbReference type="GO" id="GO:0006351">
    <property type="term" value="P:DNA-templated transcription"/>
    <property type="evidence" value="ECO:0007669"/>
    <property type="project" value="InterPro"/>
</dbReference>
<evidence type="ECO:0000256" key="1">
    <source>
        <dbReference type="ARBA" id="ARBA00022723"/>
    </source>
</evidence>
<feature type="domain" description="Zn(2)-C6 fungal-type" evidence="6">
    <location>
        <begin position="17"/>
        <end position="48"/>
    </location>
</feature>